<dbReference type="InterPro" id="IPR021858">
    <property type="entry name" value="Fun_TF"/>
</dbReference>
<reference evidence="2" key="1">
    <citation type="submission" date="2022-09" db="EMBL/GenBank/DDBJ databases">
        <title>Fusarium specimens isolated from Avocado Roots.</title>
        <authorList>
            <person name="Stajich J."/>
            <person name="Roper C."/>
            <person name="Heimlech-Rivalta G."/>
        </authorList>
    </citation>
    <scope>NUCLEOTIDE SEQUENCE</scope>
    <source>
        <strain evidence="2">CF00095</strain>
    </source>
</reference>
<proteinExistence type="predicted"/>
<dbReference type="PANTHER" id="PTHR37540">
    <property type="entry name" value="TRANSCRIPTION FACTOR (ACR-2), PUTATIVE-RELATED-RELATED"/>
    <property type="match status" value="1"/>
</dbReference>
<evidence type="ECO:0000256" key="1">
    <source>
        <dbReference type="ARBA" id="ARBA00023242"/>
    </source>
</evidence>
<gene>
    <name evidence="2" type="ORF">NW768_008235</name>
</gene>
<keyword evidence="3" id="KW-1185">Reference proteome</keyword>
<accession>A0ABQ8R6M7</accession>
<dbReference type="Pfam" id="PF11951">
    <property type="entry name" value="Fungal_trans_2"/>
    <property type="match status" value="1"/>
</dbReference>
<protein>
    <submittedName>
        <fullName evidence="2">Uncharacterized protein</fullName>
    </submittedName>
</protein>
<sequence>MPSSFTFVNVCNAPGLGPQEAKQMRGHVTKTNFAKRRQRLAKASRAPNSGFYALFNQLPFGADDIGGSSREAEWVNLVRSEPALIEASISIALQQYPGNADTKSLQQAVIHKGRAIQLINRKLGTPTGLADGLLSAVFTLTYAELRESDMEARSIHMQGLAQMIRLRQSSRDAPLASWFRDFLLYDSLARSMLTADPSHQPLIEALLSEDNPKQMDIKQIRHEINNLGLMIDNYHASSTIHPDTTLAIKLKVERLRVEINTFLGSKDDYVRSLHDSLQLYLLLLWPTEKPKHLSTLAEELRYLLLHPHPRLCSSTKMLIWQLFVGAVAAGPSAGVRSWFVTSLREVLSSRISMGLEVTMWCLTQAFTPDARLMAKFQAIWHEVSDS</sequence>
<keyword evidence="1" id="KW-0539">Nucleus</keyword>
<dbReference type="Proteomes" id="UP001152024">
    <property type="component" value="Unassembled WGS sequence"/>
</dbReference>
<evidence type="ECO:0000313" key="3">
    <source>
        <dbReference type="Proteomes" id="UP001152024"/>
    </source>
</evidence>
<name>A0ABQ8R6M7_FUSEQ</name>
<evidence type="ECO:0000313" key="2">
    <source>
        <dbReference type="EMBL" id="KAJ4127952.1"/>
    </source>
</evidence>
<organism evidence="2 3">
    <name type="scientific">Fusarium equiseti</name>
    <name type="common">Fusarium scirpi</name>
    <dbReference type="NCBI Taxonomy" id="61235"/>
    <lineage>
        <taxon>Eukaryota</taxon>
        <taxon>Fungi</taxon>
        <taxon>Dikarya</taxon>
        <taxon>Ascomycota</taxon>
        <taxon>Pezizomycotina</taxon>
        <taxon>Sordariomycetes</taxon>
        <taxon>Hypocreomycetidae</taxon>
        <taxon>Hypocreales</taxon>
        <taxon>Nectriaceae</taxon>
        <taxon>Fusarium</taxon>
        <taxon>Fusarium incarnatum-equiseti species complex</taxon>
    </lineage>
</organism>
<dbReference type="EMBL" id="JAOQBH010000012">
    <property type="protein sequence ID" value="KAJ4127952.1"/>
    <property type="molecule type" value="Genomic_DNA"/>
</dbReference>
<dbReference type="PANTHER" id="PTHR37540:SF5">
    <property type="entry name" value="TRANSCRIPTION FACTOR DOMAIN-CONTAINING PROTEIN"/>
    <property type="match status" value="1"/>
</dbReference>
<comment type="caution">
    <text evidence="2">The sequence shown here is derived from an EMBL/GenBank/DDBJ whole genome shotgun (WGS) entry which is preliminary data.</text>
</comment>